<dbReference type="Gramene" id="LPERR08G10220.1">
    <property type="protein sequence ID" value="LPERR08G10220.1"/>
    <property type="gene ID" value="LPERR08G10220"/>
</dbReference>
<feature type="chain" id="PRO_5002349641" description="Bifunctional inhibitor/plant lipid transfer protein/seed storage helical domain-containing protein" evidence="2">
    <location>
        <begin position="30"/>
        <end position="189"/>
    </location>
</feature>
<name>A0A0D9X759_9ORYZ</name>
<dbReference type="Proteomes" id="UP000032180">
    <property type="component" value="Chromosome 8"/>
</dbReference>
<dbReference type="HOGENOM" id="CLU_1527811_0_0_1"/>
<feature type="compositionally biased region" description="Basic residues" evidence="1">
    <location>
        <begin position="75"/>
        <end position="84"/>
    </location>
</feature>
<reference evidence="3 4" key="1">
    <citation type="submission" date="2012-08" db="EMBL/GenBank/DDBJ databases">
        <title>Oryza genome evolution.</title>
        <authorList>
            <person name="Wing R.A."/>
        </authorList>
    </citation>
    <scope>NUCLEOTIDE SEQUENCE</scope>
</reference>
<dbReference type="PANTHER" id="PTHR34377">
    <property type="entry name" value="TETRATRICOPEPTIDE REPEAT (TPR)-LIKE SUPERFAMILY PROTEIN"/>
    <property type="match status" value="1"/>
</dbReference>
<reference evidence="4" key="2">
    <citation type="submission" date="2013-12" db="EMBL/GenBank/DDBJ databases">
        <authorList>
            <person name="Yu Y."/>
            <person name="Lee S."/>
            <person name="de Baynast K."/>
            <person name="Wissotski M."/>
            <person name="Liu L."/>
            <person name="Talag J."/>
            <person name="Goicoechea J."/>
            <person name="Angelova A."/>
            <person name="Jetty R."/>
            <person name="Kudrna D."/>
            <person name="Golser W."/>
            <person name="Rivera L."/>
            <person name="Zhang J."/>
            <person name="Wing R."/>
        </authorList>
    </citation>
    <scope>NUCLEOTIDE SEQUENCE</scope>
</reference>
<feature type="compositionally biased region" description="Acidic residues" evidence="1">
    <location>
        <begin position="89"/>
        <end position="111"/>
    </location>
</feature>
<protein>
    <recommendedName>
        <fullName evidence="5">Bifunctional inhibitor/plant lipid transfer protein/seed storage helical domain-containing protein</fullName>
    </recommendedName>
</protein>
<evidence type="ECO:0000313" key="3">
    <source>
        <dbReference type="EnsemblPlants" id="LPERR08G10220.1"/>
    </source>
</evidence>
<evidence type="ECO:0008006" key="5">
    <source>
        <dbReference type="Google" id="ProtNLM"/>
    </source>
</evidence>
<keyword evidence="2" id="KW-0732">Signal</keyword>
<evidence type="ECO:0000256" key="2">
    <source>
        <dbReference type="SAM" id="SignalP"/>
    </source>
</evidence>
<proteinExistence type="predicted"/>
<keyword evidence="4" id="KW-1185">Reference proteome</keyword>
<dbReference type="EnsemblPlants" id="LPERR08G10220.1">
    <property type="protein sequence ID" value="LPERR08G10220.1"/>
    <property type="gene ID" value="LPERR08G10220"/>
</dbReference>
<dbReference type="eggNOG" id="ENOG502R5XF">
    <property type="taxonomic scope" value="Eukaryota"/>
</dbReference>
<organism evidence="3 4">
    <name type="scientific">Leersia perrieri</name>
    <dbReference type="NCBI Taxonomy" id="77586"/>
    <lineage>
        <taxon>Eukaryota</taxon>
        <taxon>Viridiplantae</taxon>
        <taxon>Streptophyta</taxon>
        <taxon>Embryophyta</taxon>
        <taxon>Tracheophyta</taxon>
        <taxon>Spermatophyta</taxon>
        <taxon>Magnoliopsida</taxon>
        <taxon>Liliopsida</taxon>
        <taxon>Poales</taxon>
        <taxon>Poaceae</taxon>
        <taxon>BOP clade</taxon>
        <taxon>Oryzoideae</taxon>
        <taxon>Oryzeae</taxon>
        <taxon>Oryzinae</taxon>
        <taxon>Leersia</taxon>
    </lineage>
</organism>
<feature type="signal peptide" evidence="2">
    <location>
        <begin position="1"/>
        <end position="29"/>
    </location>
</feature>
<feature type="region of interest" description="Disordered" evidence="1">
    <location>
        <begin position="67"/>
        <end position="127"/>
    </location>
</feature>
<dbReference type="AlphaFoldDB" id="A0A0D9X759"/>
<sequence length="189" mass="21033">MERSASITLAMLLLLAMIMADQLLPPASAQVFCRSQFNLANEACNMRATLPGLRAPLVPRQQHPLKLNETSVNGSHRRHGHKSRNGGGNDDDSDDGDYYYDDGDDDEQGGDEEGRGGERRRHRRHRRNVDVDREDPYDTACCRRLMALDNSCACQAAARLPAFMTAVHHVVRLTPVEGCHVTFECPGSF</sequence>
<accession>A0A0D9X759</accession>
<dbReference type="PANTHER" id="PTHR34377:SF1">
    <property type="entry name" value="BIFUNCTIONAL INHIBITOR_PLANT LIPID TRANSFER PROTEIN_SEED STORAGE HELICAL DOMAIN-CONTAINING PROTEIN"/>
    <property type="match status" value="1"/>
</dbReference>
<evidence type="ECO:0000256" key="1">
    <source>
        <dbReference type="SAM" id="MobiDB-lite"/>
    </source>
</evidence>
<feature type="compositionally biased region" description="Basic residues" evidence="1">
    <location>
        <begin position="118"/>
        <end position="127"/>
    </location>
</feature>
<reference evidence="3" key="3">
    <citation type="submission" date="2015-04" db="UniProtKB">
        <authorList>
            <consortium name="EnsemblPlants"/>
        </authorList>
    </citation>
    <scope>IDENTIFICATION</scope>
</reference>
<dbReference type="STRING" id="77586.A0A0D9X759"/>
<evidence type="ECO:0000313" key="4">
    <source>
        <dbReference type="Proteomes" id="UP000032180"/>
    </source>
</evidence>